<dbReference type="EMBL" id="JBHRZV010000033">
    <property type="protein sequence ID" value="MFC3927976.1"/>
    <property type="molecule type" value="Genomic_DNA"/>
</dbReference>
<accession>A0ABV8CV21</accession>
<dbReference type="SMART" id="SM00257">
    <property type="entry name" value="LysM"/>
    <property type="match status" value="1"/>
</dbReference>
<sequence>MLITQSKKQFALAGVIMATALSLGTAAYADSYTVQSGDTLSKIASEHQTTVESIAQLNQISNVNLISVGQILELDGLTTTTSSATSTEDSTSTSADGSVTMTTGSYTATYSAADYAAKEVIAQKESSGSYTATNGQYYGRYQLTLSYLNGDTSAENQERVADAYVANRYGSWSAALSFWNNNGWY</sequence>
<dbReference type="SUPFAM" id="SSF54106">
    <property type="entry name" value="LysM domain"/>
    <property type="match status" value="1"/>
</dbReference>
<evidence type="ECO:0000256" key="2">
    <source>
        <dbReference type="SAM" id="SignalP"/>
    </source>
</evidence>
<dbReference type="Gene3D" id="3.10.350.10">
    <property type="entry name" value="LysM domain"/>
    <property type="match status" value="1"/>
</dbReference>
<reference evidence="5" key="1">
    <citation type="journal article" date="2019" name="Int. J. Syst. Evol. Microbiol.">
        <title>The Global Catalogue of Microorganisms (GCM) 10K type strain sequencing project: providing services to taxonomists for standard genome sequencing and annotation.</title>
        <authorList>
            <consortium name="The Broad Institute Genomics Platform"/>
            <consortium name="The Broad Institute Genome Sequencing Center for Infectious Disease"/>
            <person name="Wu L."/>
            <person name="Ma J."/>
        </authorList>
    </citation>
    <scope>NUCLEOTIDE SEQUENCE [LARGE SCALE GENOMIC DNA]</scope>
    <source>
        <strain evidence="5">CCUG 67170</strain>
    </source>
</reference>
<evidence type="ECO:0000313" key="4">
    <source>
        <dbReference type="EMBL" id="MFC3927976.1"/>
    </source>
</evidence>
<evidence type="ECO:0000256" key="1">
    <source>
        <dbReference type="SAM" id="MobiDB-lite"/>
    </source>
</evidence>
<name>A0ABV8CV21_9STRE</name>
<dbReference type="PROSITE" id="PS51782">
    <property type="entry name" value="LYSM"/>
    <property type="match status" value="1"/>
</dbReference>
<evidence type="ECO:0000313" key="5">
    <source>
        <dbReference type="Proteomes" id="UP001595807"/>
    </source>
</evidence>
<feature type="signal peptide" evidence="2">
    <location>
        <begin position="1"/>
        <end position="29"/>
    </location>
</feature>
<evidence type="ECO:0000259" key="3">
    <source>
        <dbReference type="PROSITE" id="PS51782"/>
    </source>
</evidence>
<comment type="caution">
    <text evidence="4">The sequence shown here is derived from an EMBL/GenBank/DDBJ whole genome shotgun (WGS) entry which is preliminary data.</text>
</comment>
<dbReference type="PANTHER" id="PTHR33734:SF22">
    <property type="entry name" value="MEMBRANE-BOUND LYTIC MUREIN TRANSGLYCOSYLASE D"/>
    <property type="match status" value="1"/>
</dbReference>
<dbReference type="Pfam" id="PF01476">
    <property type="entry name" value="LysM"/>
    <property type="match status" value="1"/>
</dbReference>
<dbReference type="InterPro" id="IPR036779">
    <property type="entry name" value="LysM_dom_sf"/>
</dbReference>
<keyword evidence="5" id="KW-1185">Reference proteome</keyword>
<proteinExistence type="predicted"/>
<dbReference type="CDD" id="cd00118">
    <property type="entry name" value="LysM"/>
    <property type="match status" value="1"/>
</dbReference>
<gene>
    <name evidence="4" type="ORF">ACFORF_05065</name>
</gene>
<feature type="domain" description="LysM" evidence="3">
    <location>
        <begin position="30"/>
        <end position="74"/>
    </location>
</feature>
<keyword evidence="2" id="KW-0732">Signal</keyword>
<dbReference type="RefSeq" id="WP_380426104.1">
    <property type="nucleotide sequence ID" value="NZ_JBHRZV010000033.1"/>
</dbReference>
<dbReference type="Proteomes" id="UP001595807">
    <property type="component" value="Unassembled WGS sequence"/>
</dbReference>
<feature type="chain" id="PRO_5046595241" evidence="2">
    <location>
        <begin position="30"/>
        <end position="185"/>
    </location>
</feature>
<protein>
    <submittedName>
        <fullName evidence="4">LysM peptidoglycan-binding domain-containing protein</fullName>
    </submittedName>
</protein>
<feature type="region of interest" description="Disordered" evidence="1">
    <location>
        <begin position="79"/>
        <end position="98"/>
    </location>
</feature>
<dbReference type="InterPro" id="IPR018392">
    <property type="entry name" value="LysM"/>
</dbReference>
<dbReference type="PANTHER" id="PTHR33734">
    <property type="entry name" value="LYSM DOMAIN-CONTAINING GPI-ANCHORED PROTEIN 2"/>
    <property type="match status" value="1"/>
</dbReference>
<organism evidence="4 5">
    <name type="scientific">Streptococcus caprae</name>
    <dbReference type="NCBI Taxonomy" id="1640501"/>
    <lineage>
        <taxon>Bacteria</taxon>
        <taxon>Bacillati</taxon>
        <taxon>Bacillota</taxon>
        <taxon>Bacilli</taxon>
        <taxon>Lactobacillales</taxon>
        <taxon>Streptococcaceae</taxon>
        <taxon>Streptococcus</taxon>
    </lineage>
</organism>